<proteinExistence type="predicted"/>
<organism evidence="2 3">
    <name type="scientific">Alicyclobacillus fastidiosus</name>
    <dbReference type="NCBI Taxonomy" id="392011"/>
    <lineage>
        <taxon>Bacteria</taxon>
        <taxon>Bacillati</taxon>
        <taxon>Bacillota</taxon>
        <taxon>Bacilli</taxon>
        <taxon>Bacillales</taxon>
        <taxon>Alicyclobacillaceae</taxon>
        <taxon>Alicyclobacillus</taxon>
    </lineage>
</organism>
<protein>
    <submittedName>
        <fullName evidence="2">Hydantoinase B/oxoprolinase family protein</fullName>
    </submittedName>
</protein>
<keyword evidence="3" id="KW-1185">Reference proteome</keyword>
<reference evidence="2" key="1">
    <citation type="submission" date="2022-08" db="EMBL/GenBank/DDBJ databases">
        <title>Alicyclobacillus fastidiosus DSM 17978, complete genome.</title>
        <authorList>
            <person name="Wang Q."/>
            <person name="Cai R."/>
            <person name="Wang Z."/>
        </authorList>
    </citation>
    <scope>NUCLEOTIDE SEQUENCE</scope>
    <source>
        <strain evidence="2">DSM 17978</strain>
    </source>
</reference>
<dbReference type="Proteomes" id="UP001164761">
    <property type="component" value="Chromosome"/>
</dbReference>
<evidence type="ECO:0000313" key="3">
    <source>
        <dbReference type="Proteomes" id="UP001164761"/>
    </source>
</evidence>
<dbReference type="InterPro" id="IPR045079">
    <property type="entry name" value="Oxoprolinase-like"/>
</dbReference>
<feature type="domain" description="Hydantoinase B/oxoprolinase" evidence="1">
    <location>
        <begin position="25"/>
        <end position="547"/>
    </location>
</feature>
<dbReference type="InterPro" id="IPR003692">
    <property type="entry name" value="Hydantoinase_B"/>
</dbReference>
<gene>
    <name evidence="2" type="ORF">NZD89_15040</name>
</gene>
<dbReference type="PANTHER" id="PTHR11365:SF23">
    <property type="entry name" value="HYPOTHETICAL 5-OXOPROLINASE (EUROFUNG)-RELATED"/>
    <property type="match status" value="1"/>
</dbReference>
<dbReference type="RefSeq" id="WP_268003627.1">
    <property type="nucleotide sequence ID" value="NZ_CP104067.1"/>
</dbReference>
<name>A0ABY6ZAG8_9BACL</name>
<dbReference type="PANTHER" id="PTHR11365">
    <property type="entry name" value="5-OXOPROLINASE RELATED"/>
    <property type="match status" value="1"/>
</dbReference>
<sequence>MEVGLLVSSTSFIKRLGESILHKSDIFTLEVVKDSLMAIGEEMFYALARTSMSPIIYEVLDFASGLTDAKGQLLTQGNGVTGFIGMLTFMVKETLDKFRDDLHPGDIIILNDPYGGGGSHLSDVGLVMPIFYEGELIAFSANKGHWTEVGGKDAGSWTTDSTEIYQEGLQFPTVKLFQQGQVNQALLDLIEANVRFPELSLGDLWAQVAGLRTGEKRFHELCRKHGKDVVLTSIDYMLDYGEQLSRSELKKLPNGVYTAEDFIDDDGIGNGPFLITCQVTITDDEFIVDFTGSAKQAPGPINCSYSGLVSSVRALFLAATNPSQDVNDGVFRPLRVIAQKGSVIHAERPAPVATNWESRNFAADVAWKALAPILPERLTAGHLESVCAVILGGVKPDTNERFLIVEPSVGGWGAGFGIDGQNGQFCIGDGETYNVPVEVAETRYGVRLTEYSFHTDGAGAGQFRGGCGVVRGYEALTDSQFVTASFGRHKFVPWGTAGGEPGSRNQVEIVRKDGTIEGPFGKCARMVLNQGDIVRLITATGGGYGSPLLRDANHVVQDVKNGWLTCEQARDVYGVLINPANYTIDGFTEERRKSS</sequence>
<dbReference type="Pfam" id="PF02538">
    <property type="entry name" value="Hydantoinase_B"/>
    <property type="match status" value="1"/>
</dbReference>
<evidence type="ECO:0000259" key="1">
    <source>
        <dbReference type="Pfam" id="PF02538"/>
    </source>
</evidence>
<dbReference type="EMBL" id="CP104067">
    <property type="protein sequence ID" value="WAH39730.1"/>
    <property type="molecule type" value="Genomic_DNA"/>
</dbReference>
<evidence type="ECO:0000313" key="2">
    <source>
        <dbReference type="EMBL" id="WAH39730.1"/>
    </source>
</evidence>
<accession>A0ABY6ZAG8</accession>